<reference evidence="2 3" key="1">
    <citation type="submission" date="2022-09" db="EMBL/GenBank/DDBJ databases">
        <authorList>
            <person name="Palmer J.M."/>
        </authorList>
    </citation>
    <scope>NUCLEOTIDE SEQUENCE [LARGE SCALE GENOMIC DNA]</scope>
    <source>
        <strain evidence="2 3">DSM 7382</strain>
    </source>
</reference>
<sequence length="183" mass="20230">MTDAGPSSAPKPFKSLTTALITPSASPPISHQSRDLPPPAKRPRLASTPSSLPSLTRSTPGSSSSRTDEEIQDDRRHSALRLLNVWSQLQERYVRPLDEDDIIDFEHDVIIKDKGVLKKHKRIGFGLLADSMRGEGDASATDYEDEDEDVDEIDAFASVPDSTVHERLAAVQEHPEKKVTAHW</sequence>
<comment type="caution">
    <text evidence="2">The sequence shown here is derived from an EMBL/GenBank/DDBJ whole genome shotgun (WGS) entry which is preliminary data.</text>
</comment>
<accession>A0AAW0GKK5</accession>
<feature type="compositionally biased region" description="Low complexity" evidence="1">
    <location>
        <begin position="45"/>
        <end position="65"/>
    </location>
</feature>
<dbReference type="GO" id="GO:0046982">
    <property type="term" value="F:protein heterodimerization activity"/>
    <property type="evidence" value="ECO:0007669"/>
    <property type="project" value="InterPro"/>
</dbReference>
<evidence type="ECO:0000313" key="2">
    <source>
        <dbReference type="EMBL" id="KAK7690091.1"/>
    </source>
</evidence>
<feature type="compositionally biased region" description="Polar residues" evidence="1">
    <location>
        <begin position="15"/>
        <end position="31"/>
    </location>
</feature>
<dbReference type="AlphaFoldDB" id="A0AAW0GKK5"/>
<evidence type="ECO:0000313" key="3">
    <source>
        <dbReference type="Proteomes" id="UP001385951"/>
    </source>
</evidence>
<dbReference type="GO" id="GO:0005634">
    <property type="term" value="C:nucleus"/>
    <property type="evidence" value="ECO:0007669"/>
    <property type="project" value="InterPro"/>
</dbReference>
<name>A0AAW0GKK5_9APHY</name>
<proteinExistence type="predicted"/>
<dbReference type="Gene3D" id="1.10.20.10">
    <property type="entry name" value="Histone, subunit A"/>
    <property type="match status" value="1"/>
</dbReference>
<feature type="region of interest" description="Disordered" evidence="1">
    <location>
        <begin position="1"/>
        <end position="74"/>
    </location>
</feature>
<dbReference type="InterPro" id="IPR009072">
    <property type="entry name" value="Histone-fold"/>
</dbReference>
<keyword evidence="3" id="KW-1185">Reference proteome</keyword>
<dbReference type="Pfam" id="PF10384">
    <property type="entry name" value="Scm3"/>
    <property type="match status" value="1"/>
</dbReference>
<evidence type="ECO:0000256" key="1">
    <source>
        <dbReference type="SAM" id="MobiDB-lite"/>
    </source>
</evidence>
<dbReference type="EMBL" id="JASBNA010000007">
    <property type="protein sequence ID" value="KAK7690091.1"/>
    <property type="molecule type" value="Genomic_DNA"/>
</dbReference>
<gene>
    <name evidence="2" type="ORF">QCA50_006737</name>
</gene>
<dbReference type="InterPro" id="IPR018465">
    <property type="entry name" value="Scm3/HJURP"/>
</dbReference>
<dbReference type="GO" id="GO:0042393">
    <property type="term" value="F:histone binding"/>
    <property type="evidence" value="ECO:0007669"/>
    <property type="project" value="InterPro"/>
</dbReference>
<protein>
    <submittedName>
        <fullName evidence="2">Uncharacterized protein</fullName>
    </submittedName>
</protein>
<organism evidence="2 3">
    <name type="scientific">Cerrena zonata</name>
    <dbReference type="NCBI Taxonomy" id="2478898"/>
    <lineage>
        <taxon>Eukaryota</taxon>
        <taxon>Fungi</taxon>
        <taxon>Dikarya</taxon>
        <taxon>Basidiomycota</taxon>
        <taxon>Agaricomycotina</taxon>
        <taxon>Agaricomycetes</taxon>
        <taxon>Polyporales</taxon>
        <taxon>Cerrenaceae</taxon>
        <taxon>Cerrena</taxon>
    </lineage>
</organism>
<dbReference type="Proteomes" id="UP001385951">
    <property type="component" value="Unassembled WGS sequence"/>
</dbReference>